<dbReference type="RefSeq" id="WP_211972411.1">
    <property type="nucleotide sequence ID" value="NZ_JAGTXB010000003.1"/>
</dbReference>
<dbReference type="PANTHER" id="PTHR32060:SF30">
    <property type="entry name" value="CARBOXY-TERMINAL PROCESSING PROTEASE CTPA"/>
    <property type="match status" value="1"/>
</dbReference>
<name>A0ABS5IWG4_9BACT</name>
<feature type="domain" description="Peptidase S41 N-terminal" evidence="2">
    <location>
        <begin position="56"/>
        <end position="100"/>
    </location>
</feature>
<comment type="caution">
    <text evidence="3">The sequence shown here is derived from an EMBL/GenBank/DDBJ whole genome shotgun (WGS) entry which is preliminary data.</text>
</comment>
<dbReference type="Pfam" id="PF18294">
    <property type="entry name" value="Pept_S41_N"/>
    <property type="match status" value="1"/>
</dbReference>
<protein>
    <recommendedName>
        <fullName evidence="5">C-terminal processing protease CtpA/Prc, contains a PDZ domain</fullName>
    </recommendedName>
</protein>
<evidence type="ECO:0000259" key="2">
    <source>
        <dbReference type="Pfam" id="PF18294"/>
    </source>
</evidence>
<dbReference type="InterPro" id="IPR029045">
    <property type="entry name" value="ClpP/crotonase-like_dom_sf"/>
</dbReference>
<evidence type="ECO:0000259" key="1">
    <source>
        <dbReference type="Pfam" id="PF03572"/>
    </source>
</evidence>
<dbReference type="Proteomes" id="UP000676386">
    <property type="component" value="Unassembled WGS sequence"/>
</dbReference>
<proteinExistence type="predicted"/>
<keyword evidence="4" id="KW-1185">Reference proteome</keyword>
<feature type="domain" description="Tail specific protease" evidence="1">
    <location>
        <begin position="227"/>
        <end position="373"/>
    </location>
</feature>
<gene>
    <name evidence="3" type="ORF">KE626_08310</name>
</gene>
<evidence type="ECO:0008006" key="5">
    <source>
        <dbReference type="Google" id="ProtNLM"/>
    </source>
</evidence>
<dbReference type="Pfam" id="PF03572">
    <property type="entry name" value="Peptidase_S41"/>
    <property type="match status" value="1"/>
</dbReference>
<dbReference type="InterPro" id="IPR036034">
    <property type="entry name" value="PDZ_sf"/>
</dbReference>
<dbReference type="Gene3D" id="3.30.750.170">
    <property type="match status" value="1"/>
</dbReference>
<evidence type="ECO:0000313" key="4">
    <source>
        <dbReference type="Proteomes" id="UP000676386"/>
    </source>
</evidence>
<dbReference type="PANTHER" id="PTHR32060">
    <property type="entry name" value="TAIL-SPECIFIC PROTEASE"/>
    <property type="match status" value="1"/>
</dbReference>
<organism evidence="3 4">
    <name type="scientific">Chitinophaga hostae</name>
    <dbReference type="NCBI Taxonomy" id="2831022"/>
    <lineage>
        <taxon>Bacteria</taxon>
        <taxon>Pseudomonadati</taxon>
        <taxon>Bacteroidota</taxon>
        <taxon>Chitinophagia</taxon>
        <taxon>Chitinophagales</taxon>
        <taxon>Chitinophagaceae</taxon>
        <taxon>Chitinophaga</taxon>
    </lineage>
</organism>
<dbReference type="SUPFAM" id="SSF52096">
    <property type="entry name" value="ClpP/crotonase"/>
    <property type="match status" value="1"/>
</dbReference>
<evidence type="ECO:0000313" key="3">
    <source>
        <dbReference type="EMBL" id="MBS0027308.1"/>
    </source>
</evidence>
<dbReference type="Gene3D" id="3.90.226.10">
    <property type="entry name" value="2-enoyl-CoA Hydratase, Chain A, domain 1"/>
    <property type="match status" value="1"/>
</dbReference>
<dbReference type="InterPro" id="IPR041613">
    <property type="entry name" value="Pept_S41_N"/>
</dbReference>
<accession>A0ABS5IWG4</accession>
<sequence>MLTWKEENNPTILTRKSFSMRYARSLFCCCLIAGLAACSKKDDAPAVPTGPVTQQEINNWILDSMRLFYLWNDQLPAQANNTQETTAFFNSIKSGEDKFSIIYNPGDPATIKSDMLYKYGVDFSIISWPAAPGGVIGVVKLVVPGSYAAADGLKRGAYFTRINETVLTSGNSVPLSEQLRTGSGGTITPAVVNGNVITEGALVSLRPGKITENPVYQSIVINSGAKKVGYLFYNAFVDGYNNYLLAAFQDFKNKGVSELIVDLRYNVGGSLAAAAMITAMIAPNLTEKSTFVKYSGNSRMGVHTLDFAAALAVPETGDPVSFNSLSAGRLHLPRVFVLSGRQTVSAAELLINNLKPYTQVIQIGQTTVGKDKGAVIVYDMRTPQRIPWIIHPLTYRLANASGEGNYTAGITPQYTIDEMNRQPLLALGNAADPLIAKALSVIDGNGRAIPENAVFTRSHIYDAREKAVVNSVLVFPK</sequence>
<dbReference type="Gene3D" id="2.30.42.10">
    <property type="match status" value="1"/>
</dbReference>
<dbReference type="InterPro" id="IPR005151">
    <property type="entry name" value="Tail-specific_protease"/>
</dbReference>
<dbReference type="EMBL" id="JAGTXB010000003">
    <property type="protein sequence ID" value="MBS0027308.1"/>
    <property type="molecule type" value="Genomic_DNA"/>
</dbReference>
<dbReference type="CDD" id="cd07561">
    <property type="entry name" value="Peptidase_S41_CPP_like"/>
    <property type="match status" value="1"/>
</dbReference>
<reference evidence="3 4" key="1">
    <citation type="submission" date="2021-04" db="EMBL/GenBank/DDBJ databases">
        <title>Chitinophaga sp. nov., isolated from the rhizosphere soil.</title>
        <authorList>
            <person name="He S."/>
        </authorList>
    </citation>
    <scope>NUCLEOTIDE SEQUENCE [LARGE SCALE GENOMIC DNA]</scope>
    <source>
        <strain evidence="3 4">2R12</strain>
    </source>
</reference>